<dbReference type="PANTHER" id="PTHR48100">
    <property type="entry name" value="BROAD-SPECIFICITY PHOSPHATASE YOR283W-RELATED"/>
    <property type="match status" value="1"/>
</dbReference>
<name>A0A7Y7B4T3_STRMO</name>
<proteinExistence type="predicted"/>
<dbReference type="SMART" id="SM00855">
    <property type="entry name" value="PGAM"/>
    <property type="match status" value="1"/>
</dbReference>
<dbReference type="InterPro" id="IPR029033">
    <property type="entry name" value="His_PPase_superfam"/>
</dbReference>
<gene>
    <name evidence="1" type="ORF">HG542_14375</name>
</gene>
<reference evidence="1 2" key="1">
    <citation type="submission" date="2020-04" db="EMBL/GenBank/DDBJ databases">
        <title>Draft Genome Sequence of Streptomyces morookaense DSM 40503, an 8-azaguanine-producing strain.</title>
        <authorList>
            <person name="Qi J."/>
            <person name="Gao J.-M."/>
        </authorList>
    </citation>
    <scope>NUCLEOTIDE SEQUENCE [LARGE SCALE GENOMIC DNA]</scope>
    <source>
        <strain evidence="1 2">DSM 40503</strain>
    </source>
</reference>
<accession>A0A7Y7B4T3</accession>
<dbReference type="Pfam" id="PF00300">
    <property type="entry name" value="His_Phos_1"/>
    <property type="match status" value="1"/>
</dbReference>
<sequence>MISVPPEHVVAVRHGQSVANVLFERTRAEGVPMALPAGSDPGVPLTKAGWEQAARVGRWLARQEPPETVVVSPYLRARQTWKAMAECAGLPAARFDERLRDRCMGVFHGLNEIALRERAPHCVREWGYRPPGGESLPDVAERVHELLGELAGQRVLFVAHDAVVVALRYVACGERPAVPWPVPNASVSRWVRDGDRLRLVEFGRQPWKAVRRR</sequence>
<keyword evidence="2" id="KW-1185">Reference proteome</keyword>
<dbReference type="InterPro" id="IPR050275">
    <property type="entry name" value="PGM_Phosphatase"/>
</dbReference>
<dbReference type="AlphaFoldDB" id="A0A7Y7B4T3"/>
<dbReference type="SUPFAM" id="SSF53254">
    <property type="entry name" value="Phosphoglycerate mutase-like"/>
    <property type="match status" value="1"/>
</dbReference>
<dbReference type="Gene3D" id="3.40.50.1240">
    <property type="entry name" value="Phosphoglycerate mutase-like"/>
    <property type="match status" value="1"/>
</dbReference>
<dbReference type="CDD" id="cd07067">
    <property type="entry name" value="HP_PGM_like"/>
    <property type="match status" value="1"/>
</dbReference>
<protein>
    <submittedName>
        <fullName evidence="1">Histidine phosphatase family protein</fullName>
    </submittedName>
</protein>
<evidence type="ECO:0000313" key="1">
    <source>
        <dbReference type="EMBL" id="NVK78849.1"/>
    </source>
</evidence>
<dbReference type="Proteomes" id="UP000587462">
    <property type="component" value="Unassembled WGS sequence"/>
</dbReference>
<comment type="caution">
    <text evidence="1">The sequence shown here is derived from an EMBL/GenBank/DDBJ whole genome shotgun (WGS) entry which is preliminary data.</text>
</comment>
<evidence type="ECO:0000313" key="2">
    <source>
        <dbReference type="Proteomes" id="UP000587462"/>
    </source>
</evidence>
<dbReference type="GO" id="GO:0016791">
    <property type="term" value="F:phosphatase activity"/>
    <property type="evidence" value="ECO:0007669"/>
    <property type="project" value="TreeGrafter"/>
</dbReference>
<dbReference type="PANTHER" id="PTHR48100:SF1">
    <property type="entry name" value="HISTIDINE PHOSPHATASE FAMILY PROTEIN-RELATED"/>
    <property type="match status" value="1"/>
</dbReference>
<organism evidence="1 2">
    <name type="scientific">Streptomyces morookaense</name>
    <name type="common">Streptoverticillium morookaense</name>
    <dbReference type="NCBI Taxonomy" id="1970"/>
    <lineage>
        <taxon>Bacteria</taxon>
        <taxon>Bacillati</taxon>
        <taxon>Actinomycetota</taxon>
        <taxon>Actinomycetes</taxon>
        <taxon>Kitasatosporales</taxon>
        <taxon>Streptomycetaceae</taxon>
        <taxon>Streptomyces</taxon>
    </lineage>
</organism>
<dbReference type="EMBL" id="JABBXF010000029">
    <property type="protein sequence ID" value="NVK78849.1"/>
    <property type="molecule type" value="Genomic_DNA"/>
</dbReference>
<dbReference type="GO" id="GO:0005737">
    <property type="term" value="C:cytoplasm"/>
    <property type="evidence" value="ECO:0007669"/>
    <property type="project" value="TreeGrafter"/>
</dbReference>
<dbReference type="InterPro" id="IPR013078">
    <property type="entry name" value="His_Pase_superF_clade-1"/>
</dbReference>